<dbReference type="GO" id="GO:0006654">
    <property type="term" value="P:phosphatidic acid biosynthetic process"/>
    <property type="evidence" value="ECO:0007669"/>
    <property type="project" value="TreeGrafter"/>
</dbReference>
<dbReference type="InterPro" id="IPR002123">
    <property type="entry name" value="Plipid/glycerol_acylTrfase"/>
</dbReference>
<comment type="pathway">
    <text evidence="1">Lipid metabolism.</text>
</comment>
<reference evidence="5 6" key="1">
    <citation type="journal article" date="2014" name="Syst. Appl. Microbiol.">
        <title>Evidence for the existence of two new members of the family Chlamydiaceae and proposal of Chlamydia avium sp. nov. and Chlamydia gallinacea sp. nov.</title>
        <authorList>
            <person name="Sachse K."/>
            <person name="Laroucau K."/>
            <person name="Riege K."/>
            <person name="Wehner S."/>
            <person name="Dilcher M."/>
            <person name="Creasy H.H."/>
            <person name="Weidmann M."/>
            <person name="Myers G."/>
            <person name="Vorimore F."/>
            <person name="Vicari N."/>
            <person name="Magnino S."/>
            <person name="Liebler-Tenorio E."/>
            <person name="Ruettger A."/>
            <person name="Bavoil P.M."/>
            <person name="Hufert F.T."/>
            <person name="Rossello-Mora R."/>
            <person name="Marz M."/>
        </authorList>
    </citation>
    <scope>NUCLEOTIDE SEQUENCE [LARGE SCALE GENOMIC DNA]</scope>
    <source>
        <strain evidence="5 6">08-1274/3</strain>
    </source>
</reference>
<dbReference type="GeneID" id="81477888"/>
<dbReference type="EMBL" id="CP015840">
    <property type="protein sequence ID" value="ANG65913.1"/>
    <property type="molecule type" value="Genomic_DNA"/>
</dbReference>
<accession>A0A173DYC4</accession>
<dbReference type="PANTHER" id="PTHR10434:SF11">
    <property type="entry name" value="1-ACYL-SN-GLYCEROL-3-PHOSPHATE ACYLTRANSFERASE"/>
    <property type="match status" value="1"/>
</dbReference>
<proteinExistence type="predicted"/>
<evidence type="ECO:0000256" key="2">
    <source>
        <dbReference type="ARBA" id="ARBA00022679"/>
    </source>
</evidence>
<dbReference type="STRING" id="1143323.M787_001045"/>
<protein>
    <submittedName>
        <fullName evidence="5">Acyl-phosphate glycerol 3-phosphate acyltransferase</fullName>
    </submittedName>
</protein>
<sequence length="254" mass="29351">MGVRKLWRTLYETIYAFLVGSALKLRYRIQIEGEKSLRPHPNKGCLFLSNHVAEIDPVILEYLFWSRFHVRPLAVDYLFKNPVVRWFLQSVQAIPVPSFVPGKAREDALAQMDTFCAKASQILDNGGSLLLYPSGRLSRNGKEEIINQYSAYVLLHRSKECNVFLVRISGLWGSSFSRYKTQTTPKLGKVFKMALKAVLRSGIFFLPKRTVKVTIHQMDYKYLMQFSKKQDLNAFLSSWFNEEQADLPIEVPYN</sequence>
<dbReference type="GO" id="GO:0003841">
    <property type="term" value="F:1-acylglycerol-3-phosphate O-acyltransferase activity"/>
    <property type="evidence" value="ECO:0007669"/>
    <property type="project" value="TreeGrafter"/>
</dbReference>
<dbReference type="KEGG" id="cgz:M787_001045"/>
<dbReference type="Pfam" id="PF01553">
    <property type="entry name" value="Acyltransferase"/>
    <property type="match status" value="1"/>
</dbReference>
<evidence type="ECO:0000256" key="1">
    <source>
        <dbReference type="ARBA" id="ARBA00005189"/>
    </source>
</evidence>
<evidence type="ECO:0000256" key="3">
    <source>
        <dbReference type="ARBA" id="ARBA00023315"/>
    </source>
</evidence>
<dbReference type="RefSeq" id="WP_034734723.1">
    <property type="nucleotide sequence ID" value="NZ_CP015840.1"/>
</dbReference>
<gene>
    <name evidence="5" type="ORF">M787_001045</name>
</gene>
<dbReference type="eggNOG" id="COG0204">
    <property type="taxonomic scope" value="Bacteria"/>
</dbReference>
<organism evidence="5 6">
    <name type="scientific">Chlamydia gallinacea 08-1274/3</name>
    <dbReference type="NCBI Taxonomy" id="1143323"/>
    <lineage>
        <taxon>Bacteria</taxon>
        <taxon>Pseudomonadati</taxon>
        <taxon>Chlamydiota</taxon>
        <taxon>Chlamydiia</taxon>
        <taxon>Chlamydiales</taxon>
        <taxon>Chlamydiaceae</taxon>
        <taxon>Chlamydia/Chlamydophila group</taxon>
        <taxon>Chlamydia</taxon>
    </lineage>
</organism>
<evidence type="ECO:0000313" key="6">
    <source>
        <dbReference type="Proteomes" id="UP000019147"/>
    </source>
</evidence>
<dbReference type="PANTHER" id="PTHR10434">
    <property type="entry name" value="1-ACYL-SN-GLYCEROL-3-PHOSPHATE ACYLTRANSFERASE"/>
    <property type="match status" value="1"/>
</dbReference>
<feature type="domain" description="Phospholipid/glycerol acyltransferase" evidence="4">
    <location>
        <begin position="45"/>
        <end position="171"/>
    </location>
</feature>
<dbReference type="OrthoDB" id="9803035at2"/>
<dbReference type="Proteomes" id="UP000019147">
    <property type="component" value="Chromosome"/>
</dbReference>
<keyword evidence="3 5" id="KW-0012">Acyltransferase</keyword>
<dbReference type="SMART" id="SM00563">
    <property type="entry name" value="PlsC"/>
    <property type="match status" value="1"/>
</dbReference>
<dbReference type="AlphaFoldDB" id="A0A173DYC4"/>
<evidence type="ECO:0000259" key="4">
    <source>
        <dbReference type="SMART" id="SM00563"/>
    </source>
</evidence>
<evidence type="ECO:0000313" key="5">
    <source>
        <dbReference type="EMBL" id="ANG65913.1"/>
    </source>
</evidence>
<keyword evidence="2 5" id="KW-0808">Transferase</keyword>
<name>A0A173DYC4_9CHLA</name>
<dbReference type="CDD" id="cd07989">
    <property type="entry name" value="LPLAT_AGPAT-like"/>
    <property type="match status" value="1"/>
</dbReference>
<dbReference type="SUPFAM" id="SSF69593">
    <property type="entry name" value="Glycerol-3-phosphate (1)-acyltransferase"/>
    <property type="match status" value="1"/>
</dbReference>